<sequence>MSNAESCIKFLVNKLSLTVSMSVAEIVIFSVGLLFSILSHCIAWAIHTKVSRVLERLKDCDDNLKSAAKLVENSSITGSVLQLSAEQLRFDPDVNEFERDVAVLMLKDPQLTYTGETMHRANKAKSPQVENKKSPKKSVEAAKAKSAEEAERELAKLAEHRMPGSQDAMKGDQKVEKEDKEAKDARPPTPLPGSSDEDKNPDRKKFKPPPNIAKADAKDPAYETLQGIGNELFNVAKPENKSKSKKVDAAAEKDKFKQPPKIQKADAKDPQYETLADVKDDIFKRQ</sequence>
<evidence type="ECO:0000313" key="4">
    <source>
        <dbReference type="Proteomes" id="UP001176961"/>
    </source>
</evidence>
<feature type="transmembrane region" description="Helical" evidence="2">
    <location>
        <begin position="26"/>
        <end position="46"/>
    </location>
</feature>
<name>A0AA36H7E0_CYLNA</name>
<keyword evidence="2" id="KW-0812">Transmembrane</keyword>
<keyword evidence="2" id="KW-0472">Membrane</keyword>
<dbReference type="EMBL" id="CATQJL010000316">
    <property type="protein sequence ID" value="CAJ0604898.1"/>
    <property type="molecule type" value="Genomic_DNA"/>
</dbReference>
<dbReference type="Proteomes" id="UP001176961">
    <property type="component" value="Unassembled WGS sequence"/>
</dbReference>
<gene>
    <name evidence="3" type="ORF">CYNAS_LOCUS16881</name>
</gene>
<dbReference type="AlphaFoldDB" id="A0AA36H7E0"/>
<evidence type="ECO:0000256" key="2">
    <source>
        <dbReference type="SAM" id="Phobius"/>
    </source>
</evidence>
<evidence type="ECO:0000256" key="1">
    <source>
        <dbReference type="SAM" id="MobiDB-lite"/>
    </source>
</evidence>
<feature type="compositionally biased region" description="Basic and acidic residues" evidence="1">
    <location>
        <begin position="169"/>
        <end position="186"/>
    </location>
</feature>
<keyword evidence="4" id="KW-1185">Reference proteome</keyword>
<dbReference type="Pfam" id="PF03057">
    <property type="entry name" value="DUF236"/>
    <property type="match status" value="2"/>
</dbReference>
<dbReference type="InterPro" id="IPR004296">
    <property type="entry name" value="DUF236"/>
</dbReference>
<reference evidence="3" key="1">
    <citation type="submission" date="2023-07" db="EMBL/GenBank/DDBJ databases">
        <authorList>
            <consortium name="CYATHOMIX"/>
        </authorList>
    </citation>
    <scope>NUCLEOTIDE SEQUENCE</scope>
    <source>
        <strain evidence="3">N/A</strain>
    </source>
</reference>
<evidence type="ECO:0000313" key="3">
    <source>
        <dbReference type="EMBL" id="CAJ0604898.1"/>
    </source>
</evidence>
<organism evidence="3 4">
    <name type="scientific">Cylicocyclus nassatus</name>
    <name type="common">Nematode worm</name>
    <dbReference type="NCBI Taxonomy" id="53992"/>
    <lineage>
        <taxon>Eukaryota</taxon>
        <taxon>Metazoa</taxon>
        <taxon>Ecdysozoa</taxon>
        <taxon>Nematoda</taxon>
        <taxon>Chromadorea</taxon>
        <taxon>Rhabditida</taxon>
        <taxon>Rhabditina</taxon>
        <taxon>Rhabditomorpha</taxon>
        <taxon>Strongyloidea</taxon>
        <taxon>Strongylidae</taxon>
        <taxon>Cylicocyclus</taxon>
    </lineage>
</organism>
<accession>A0AA36H7E0</accession>
<keyword evidence="2" id="KW-1133">Transmembrane helix</keyword>
<feature type="region of interest" description="Disordered" evidence="1">
    <location>
        <begin position="119"/>
        <end position="273"/>
    </location>
</feature>
<feature type="compositionally biased region" description="Basic and acidic residues" evidence="1">
    <location>
        <begin position="130"/>
        <end position="162"/>
    </location>
</feature>
<protein>
    <submittedName>
        <fullName evidence="3">Uncharacterized protein</fullName>
    </submittedName>
</protein>
<comment type="caution">
    <text evidence="3">The sequence shown here is derived from an EMBL/GenBank/DDBJ whole genome shotgun (WGS) entry which is preliminary data.</text>
</comment>
<feature type="compositionally biased region" description="Basic and acidic residues" evidence="1">
    <location>
        <begin position="238"/>
        <end position="273"/>
    </location>
</feature>
<proteinExistence type="predicted"/>